<keyword evidence="2" id="KW-0805">Transcription regulation</keyword>
<evidence type="ECO:0000313" key="8">
    <source>
        <dbReference type="EMBL" id="KAG0495811.1"/>
    </source>
</evidence>
<dbReference type="Pfam" id="PF00249">
    <property type="entry name" value="Myb_DNA-binding"/>
    <property type="match status" value="1"/>
</dbReference>
<dbReference type="GO" id="GO:0000976">
    <property type="term" value="F:transcription cis-regulatory region binding"/>
    <property type="evidence" value="ECO:0007669"/>
    <property type="project" value="TreeGrafter"/>
</dbReference>
<evidence type="ECO:0000256" key="5">
    <source>
        <dbReference type="ARBA" id="ARBA00023242"/>
    </source>
</evidence>
<dbReference type="Proteomes" id="UP000636800">
    <property type="component" value="Chromosome 1"/>
</dbReference>
<dbReference type="GO" id="GO:0045893">
    <property type="term" value="P:positive regulation of DNA-templated transcription"/>
    <property type="evidence" value="ECO:0007669"/>
    <property type="project" value="InterPro"/>
</dbReference>
<feature type="region of interest" description="Disordered" evidence="6">
    <location>
        <begin position="85"/>
        <end position="129"/>
    </location>
</feature>
<dbReference type="InterPro" id="IPR017930">
    <property type="entry name" value="Myb_dom"/>
</dbReference>
<organism evidence="8 10">
    <name type="scientific">Vanilla planifolia</name>
    <name type="common">Vanilla</name>
    <dbReference type="NCBI Taxonomy" id="51239"/>
    <lineage>
        <taxon>Eukaryota</taxon>
        <taxon>Viridiplantae</taxon>
        <taxon>Streptophyta</taxon>
        <taxon>Embryophyta</taxon>
        <taxon>Tracheophyta</taxon>
        <taxon>Spermatophyta</taxon>
        <taxon>Magnoliopsida</taxon>
        <taxon>Liliopsida</taxon>
        <taxon>Asparagales</taxon>
        <taxon>Orchidaceae</taxon>
        <taxon>Vanilloideae</taxon>
        <taxon>Vanilleae</taxon>
        <taxon>Vanilla</taxon>
    </lineage>
</organism>
<protein>
    <recommendedName>
        <fullName evidence="7">HTH myb-type domain-containing protein</fullName>
    </recommendedName>
</protein>
<dbReference type="PROSITE" id="PS51294">
    <property type="entry name" value="HTH_MYB"/>
    <property type="match status" value="1"/>
</dbReference>
<dbReference type="EMBL" id="JADCNL010000001">
    <property type="protein sequence ID" value="KAG0495811.1"/>
    <property type="molecule type" value="Genomic_DNA"/>
</dbReference>
<evidence type="ECO:0000256" key="6">
    <source>
        <dbReference type="SAM" id="MobiDB-lite"/>
    </source>
</evidence>
<dbReference type="SUPFAM" id="SSF46689">
    <property type="entry name" value="Homeodomain-like"/>
    <property type="match status" value="1"/>
</dbReference>
<proteinExistence type="predicted"/>
<evidence type="ECO:0000259" key="7">
    <source>
        <dbReference type="PROSITE" id="PS51294"/>
    </source>
</evidence>
<evidence type="ECO:0000256" key="2">
    <source>
        <dbReference type="ARBA" id="ARBA00023015"/>
    </source>
</evidence>
<comment type="caution">
    <text evidence="8">The sequence shown here is derived from an EMBL/GenBank/DDBJ whole genome shotgun (WGS) entry which is preliminary data.</text>
</comment>
<keyword evidence="4" id="KW-0804">Transcription</keyword>
<dbReference type="FunFam" id="1.10.10.60:FF:000007">
    <property type="entry name" value="Two-component response regulator"/>
    <property type="match status" value="1"/>
</dbReference>
<dbReference type="Proteomes" id="UP000639772">
    <property type="component" value="Chromosome 1"/>
</dbReference>
<gene>
    <name evidence="9" type="ORF">HPP92_000474</name>
    <name evidence="8" type="ORF">HPP92_000502</name>
</gene>
<feature type="region of interest" description="Disordered" evidence="6">
    <location>
        <begin position="195"/>
        <end position="217"/>
    </location>
</feature>
<dbReference type="Gene3D" id="1.10.10.60">
    <property type="entry name" value="Homeodomain-like"/>
    <property type="match status" value="1"/>
</dbReference>
<evidence type="ECO:0000313" key="9">
    <source>
        <dbReference type="EMBL" id="KAG0500402.1"/>
    </source>
</evidence>
<dbReference type="PANTHER" id="PTHR31312:SF1">
    <property type="entry name" value="TRANSCRIPTION ACTIVATOR GLK1"/>
    <property type="match status" value="1"/>
</dbReference>
<feature type="compositionally biased region" description="Gly residues" evidence="6">
    <location>
        <begin position="199"/>
        <end position="208"/>
    </location>
</feature>
<feature type="domain" description="HTH myb-type" evidence="7">
    <location>
        <begin position="123"/>
        <end position="182"/>
    </location>
</feature>
<dbReference type="EMBL" id="JADCNM010000001">
    <property type="protein sequence ID" value="KAG0500402.1"/>
    <property type="molecule type" value="Genomic_DNA"/>
</dbReference>
<evidence type="ECO:0000256" key="1">
    <source>
        <dbReference type="ARBA" id="ARBA00004123"/>
    </source>
</evidence>
<keyword evidence="3" id="KW-0238">DNA-binding</keyword>
<dbReference type="AlphaFoldDB" id="A0A835RWD0"/>
<dbReference type="InterPro" id="IPR044825">
    <property type="entry name" value="GLK1/2-like"/>
</dbReference>
<evidence type="ECO:0000256" key="4">
    <source>
        <dbReference type="ARBA" id="ARBA00023163"/>
    </source>
</evidence>
<dbReference type="GO" id="GO:0005634">
    <property type="term" value="C:nucleus"/>
    <property type="evidence" value="ECO:0007669"/>
    <property type="project" value="UniProtKB-SubCell"/>
</dbReference>
<feature type="region of interest" description="Disordered" evidence="6">
    <location>
        <begin position="1"/>
        <end position="21"/>
    </location>
</feature>
<dbReference type="InterPro" id="IPR001005">
    <property type="entry name" value="SANT/Myb"/>
</dbReference>
<dbReference type="InterPro" id="IPR006447">
    <property type="entry name" value="Myb_dom_plants"/>
</dbReference>
<name>A0A835RWD0_VANPL</name>
<evidence type="ECO:0000313" key="10">
    <source>
        <dbReference type="Proteomes" id="UP000636800"/>
    </source>
</evidence>
<comment type="subcellular location">
    <subcellularLocation>
        <location evidence="1">Nucleus</location>
    </subcellularLocation>
</comment>
<sequence>MLAVASPLRSANIGTDERAPDGVGGAFSSDAIHLADDGLLDSIDFTGFFQGLGDDLVDVLPETHFSISHDTFFPELPYTTAAASVEQIPDHEKELPPPVPTVTSNPSSGQQNPTPPPAKASHRRKKGKVEWTPELHRKFVQAVEQLGVEKAVPSRILELMGIHSLTRHNVASHLQKYRSQRKHLLAREAEAASWTQRRGVGGGGGGGFTPRENNSSWLSPTMGFPPPLHAPYMRPLHVWGHPTVGRPTGLMGPWPSPAPHWPHQPPNYLNYWQTLYHGDLRQEWGPTAAVTALPLFPQPPAFVMRFASPTVSVVPPHAENFVPQWKQQSSGHPSKESIDAAIEEVLEKPWLPLPLGLKAPSTESVLVELQKQGVPKVPPSLQC</sequence>
<reference evidence="10 11" key="1">
    <citation type="journal article" date="2020" name="Nat. Food">
        <title>A phased Vanilla planifolia genome enables genetic improvement of flavour and production.</title>
        <authorList>
            <person name="Hasing T."/>
            <person name="Tang H."/>
            <person name="Brym M."/>
            <person name="Khazi F."/>
            <person name="Huang T."/>
            <person name="Chambers A.H."/>
        </authorList>
    </citation>
    <scope>NUCLEOTIDE SEQUENCE [LARGE SCALE GENOMIC DNA]</scope>
    <source>
        <tissue evidence="8">Leaf</tissue>
    </source>
</reference>
<dbReference type="NCBIfam" id="TIGR01557">
    <property type="entry name" value="myb_SHAQKYF"/>
    <property type="match status" value="1"/>
</dbReference>
<keyword evidence="10" id="KW-1185">Reference proteome</keyword>
<evidence type="ECO:0000256" key="3">
    <source>
        <dbReference type="ARBA" id="ARBA00023125"/>
    </source>
</evidence>
<dbReference type="InterPro" id="IPR009057">
    <property type="entry name" value="Homeodomain-like_sf"/>
</dbReference>
<dbReference type="PANTHER" id="PTHR31312">
    <property type="entry name" value="TRANSCRIPTION ACTIVATOR GLK1"/>
    <property type="match status" value="1"/>
</dbReference>
<evidence type="ECO:0000313" key="11">
    <source>
        <dbReference type="Proteomes" id="UP000639772"/>
    </source>
</evidence>
<dbReference type="OrthoDB" id="60033at2759"/>
<accession>A0A835RWD0</accession>
<dbReference type="GO" id="GO:0003700">
    <property type="term" value="F:DNA-binding transcription factor activity"/>
    <property type="evidence" value="ECO:0007669"/>
    <property type="project" value="InterPro"/>
</dbReference>
<keyword evidence="5" id="KW-0539">Nucleus</keyword>